<dbReference type="Pfam" id="PF03705">
    <property type="entry name" value="CheR_N"/>
    <property type="match status" value="1"/>
</dbReference>
<dbReference type="OrthoDB" id="9786165at2"/>
<dbReference type="Gene3D" id="1.10.155.10">
    <property type="entry name" value="Chemotaxis receptor methyltransferase CheR, N-terminal domain"/>
    <property type="match status" value="1"/>
</dbReference>
<evidence type="ECO:0000256" key="2">
    <source>
        <dbReference type="ARBA" id="ARBA00012534"/>
    </source>
</evidence>
<dbReference type="PANTHER" id="PTHR24422">
    <property type="entry name" value="CHEMOTAXIS PROTEIN METHYLTRANSFERASE"/>
    <property type="match status" value="1"/>
</dbReference>
<keyword evidence="5" id="KW-0949">S-adenosyl-L-methionine</keyword>
<dbReference type="AlphaFoldDB" id="A0A402D6L4"/>
<sequence length="291" mass="33719">MEEPELTDKEFAKFRDLIYQLTGIVINEGKRQLVLSRLTKRLRMHGLSSFSEYYELVTNAGDDEEQSAFINSITTNKTDFFREPHHFEYIARELVPALAQSARRGERKPMLRVWHAGCSTGEEPYTLGVTLSEAFANHSEWDWRQLASDIDTNVLAHAERGIYDESRTDTIPRDLLRKYFLRGSGEREGSYKVKRELQEHLTFRQVNLLEPSWPMRPDTKFDIIFCRNVVIYFDKPTQKRLFERFASRLQPGGLLFIGHSESLLGISNAFDACGQTIYRLTGNERLVEKAA</sequence>
<accession>A0A402D6L4</accession>
<keyword evidence="3 6" id="KW-0489">Methyltransferase</keyword>
<dbReference type="InterPro" id="IPR036804">
    <property type="entry name" value="CheR_N_sf"/>
</dbReference>
<dbReference type="InterPro" id="IPR026024">
    <property type="entry name" value="Chemotaxis_MeTrfase_CheR"/>
</dbReference>
<protein>
    <recommendedName>
        <fullName evidence="2">protein-glutamate O-methyltransferase</fullName>
        <ecNumber evidence="2">2.1.1.80</ecNumber>
    </recommendedName>
</protein>
<dbReference type="EC" id="2.1.1.80" evidence="2"/>
<evidence type="ECO:0000256" key="1">
    <source>
        <dbReference type="ARBA" id="ARBA00001541"/>
    </source>
</evidence>
<proteinExistence type="predicted"/>
<dbReference type="PANTHER" id="PTHR24422:SF19">
    <property type="entry name" value="CHEMOTAXIS PROTEIN METHYLTRANSFERASE"/>
    <property type="match status" value="1"/>
</dbReference>
<name>A0A402D6L4_9BACT</name>
<dbReference type="PIRSF" id="PIRSF000410">
    <property type="entry name" value="CheR"/>
    <property type="match status" value="1"/>
</dbReference>
<dbReference type="SUPFAM" id="SSF53335">
    <property type="entry name" value="S-adenosyl-L-methionine-dependent methyltransferases"/>
    <property type="match status" value="1"/>
</dbReference>
<dbReference type="InterPro" id="IPR022642">
    <property type="entry name" value="CheR_C"/>
</dbReference>
<dbReference type="InterPro" id="IPR000780">
    <property type="entry name" value="CheR_MeTrfase"/>
</dbReference>
<comment type="catalytic activity">
    <reaction evidence="1">
        <text>L-glutamyl-[protein] + S-adenosyl-L-methionine = [protein]-L-glutamate 5-O-methyl ester + S-adenosyl-L-homocysteine</text>
        <dbReference type="Rhea" id="RHEA:24452"/>
        <dbReference type="Rhea" id="RHEA-COMP:10208"/>
        <dbReference type="Rhea" id="RHEA-COMP:10311"/>
        <dbReference type="ChEBI" id="CHEBI:29973"/>
        <dbReference type="ChEBI" id="CHEBI:57856"/>
        <dbReference type="ChEBI" id="CHEBI:59789"/>
        <dbReference type="ChEBI" id="CHEBI:82795"/>
        <dbReference type="EC" id="2.1.1.80"/>
    </reaction>
</comment>
<evidence type="ECO:0000256" key="4">
    <source>
        <dbReference type="ARBA" id="ARBA00022679"/>
    </source>
</evidence>
<keyword evidence="7" id="KW-1185">Reference proteome</keyword>
<dbReference type="EMBL" id="AP025739">
    <property type="protein sequence ID" value="BDI30595.1"/>
    <property type="molecule type" value="Genomic_DNA"/>
</dbReference>
<gene>
    <name evidence="6" type="primary">cheR34H</name>
    <name evidence="6" type="ORF">CCAX7_26460</name>
</gene>
<dbReference type="PRINTS" id="PR00996">
    <property type="entry name" value="CHERMTFRASE"/>
</dbReference>
<dbReference type="SMART" id="SM00138">
    <property type="entry name" value="MeTrc"/>
    <property type="match status" value="1"/>
</dbReference>
<evidence type="ECO:0000313" key="7">
    <source>
        <dbReference type="Proteomes" id="UP000287394"/>
    </source>
</evidence>
<dbReference type="InterPro" id="IPR022641">
    <property type="entry name" value="CheR_N"/>
</dbReference>
<dbReference type="Pfam" id="PF01739">
    <property type="entry name" value="CheR"/>
    <property type="match status" value="1"/>
</dbReference>
<dbReference type="CDD" id="cd02440">
    <property type="entry name" value="AdoMet_MTases"/>
    <property type="match status" value="1"/>
</dbReference>
<dbReference type="GO" id="GO:0008983">
    <property type="term" value="F:protein-glutamate O-methyltransferase activity"/>
    <property type="evidence" value="ECO:0007669"/>
    <property type="project" value="UniProtKB-EC"/>
</dbReference>
<dbReference type="InterPro" id="IPR029063">
    <property type="entry name" value="SAM-dependent_MTases_sf"/>
</dbReference>
<dbReference type="GO" id="GO:0032259">
    <property type="term" value="P:methylation"/>
    <property type="evidence" value="ECO:0007669"/>
    <property type="project" value="UniProtKB-KW"/>
</dbReference>
<reference evidence="6 7" key="1">
    <citation type="journal article" date="2019" name="Int. J. Syst. Evol. Microbiol.">
        <title>Capsulimonas corticalis gen. nov., sp. nov., an aerobic capsulated bacterium, of a novel bacterial order, Capsulimonadales ord. nov., of the class Armatimonadia of the phylum Armatimonadetes.</title>
        <authorList>
            <person name="Li J."/>
            <person name="Kudo C."/>
            <person name="Tonouchi A."/>
        </authorList>
    </citation>
    <scope>NUCLEOTIDE SEQUENCE [LARGE SCALE GENOMIC DNA]</scope>
    <source>
        <strain evidence="6 7">AX-7</strain>
    </source>
</reference>
<dbReference type="InterPro" id="IPR050903">
    <property type="entry name" value="Bact_Chemotaxis_MeTrfase"/>
</dbReference>
<dbReference type="KEGG" id="ccot:CCAX7_26460"/>
<evidence type="ECO:0000256" key="3">
    <source>
        <dbReference type="ARBA" id="ARBA00022603"/>
    </source>
</evidence>
<dbReference type="RefSeq" id="WP_119325099.1">
    <property type="nucleotide sequence ID" value="NZ_AP025739.1"/>
</dbReference>
<dbReference type="SUPFAM" id="SSF47757">
    <property type="entry name" value="Chemotaxis receptor methyltransferase CheR, N-terminal domain"/>
    <property type="match status" value="1"/>
</dbReference>
<dbReference type="Proteomes" id="UP000287394">
    <property type="component" value="Chromosome"/>
</dbReference>
<dbReference type="Gene3D" id="3.40.50.150">
    <property type="entry name" value="Vaccinia Virus protein VP39"/>
    <property type="match status" value="1"/>
</dbReference>
<organism evidence="6 7">
    <name type="scientific">Capsulimonas corticalis</name>
    <dbReference type="NCBI Taxonomy" id="2219043"/>
    <lineage>
        <taxon>Bacteria</taxon>
        <taxon>Bacillati</taxon>
        <taxon>Armatimonadota</taxon>
        <taxon>Armatimonadia</taxon>
        <taxon>Capsulimonadales</taxon>
        <taxon>Capsulimonadaceae</taxon>
        <taxon>Capsulimonas</taxon>
    </lineage>
</organism>
<dbReference type="PROSITE" id="PS50123">
    <property type="entry name" value="CHER"/>
    <property type="match status" value="1"/>
</dbReference>
<evidence type="ECO:0000256" key="5">
    <source>
        <dbReference type="ARBA" id="ARBA00022691"/>
    </source>
</evidence>
<evidence type="ECO:0000313" key="6">
    <source>
        <dbReference type="EMBL" id="BDI30595.1"/>
    </source>
</evidence>
<keyword evidence="4" id="KW-0808">Transferase</keyword>